<dbReference type="InterPro" id="IPR036866">
    <property type="entry name" value="RibonucZ/Hydroxyglut_hydro"/>
</dbReference>
<dbReference type="PANTHER" id="PTHR46018:SF4">
    <property type="entry name" value="METALLO-HYDROLASE YHFI-RELATED"/>
    <property type="match status" value="1"/>
</dbReference>
<dbReference type="STRING" id="223184.AS25_09505"/>
<dbReference type="AlphaFoldDB" id="A0A0B0D7R6"/>
<dbReference type="GO" id="GO:0042781">
    <property type="term" value="F:3'-tRNA processing endoribonuclease activity"/>
    <property type="evidence" value="ECO:0007669"/>
    <property type="project" value="TreeGrafter"/>
</dbReference>
<dbReference type="Proteomes" id="UP000030664">
    <property type="component" value="Unassembled WGS sequence"/>
</dbReference>
<dbReference type="CDD" id="cd07716">
    <property type="entry name" value="RNaseZ_short-form-like_MBL-fold"/>
    <property type="match status" value="1"/>
</dbReference>
<dbReference type="InterPro" id="IPR001279">
    <property type="entry name" value="Metallo-B-lactamas"/>
</dbReference>
<dbReference type="SUPFAM" id="SSF56281">
    <property type="entry name" value="Metallo-hydrolase/oxidoreductase"/>
    <property type="match status" value="1"/>
</dbReference>
<dbReference type="RefSeq" id="WP_035964638.1">
    <property type="nucleotide sequence ID" value="NZ_JAQDPS010000001.1"/>
</dbReference>
<sequence length="279" mass="29988">MILTVIGNTGSFPGPDAPASCYLLSGEDADGRTWRIVLDMGSGALGVLQRHIDLHEIDAIMLSHLHPDHCVDVGGLHVAVKWDPRGWQGGRIPIYGPSMLHGYLNQLHLLPPEHSMDTEFDFHVWQANQPVTVGPFTVTPHPVYHPCPEPYALRVEYRGANGTEVLTYSGDTDACEELVAAARDADVFLCEAAYQEGREDHLRGIHLTGKRAGETATAAGVRRLLLTHLPVWNSVDTATAEAVGAFSGPVTVARVATSYDVAGPTDHSFNALASAVTGD</sequence>
<accession>A0A0B0D7R6</accession>
<name>A0A0B0D7R6_9MICC</name>
<evidence type="ECO:0000313" key="2">
    <source>
        <dbReference type="EMBL" id="KHE73996.1"/>
    </source>
</evidence>
<dbReference type="PANTHER" id="PTHR46018">
    <property type="entry name" value="ZINC PHOSPHODIESTERASE ELAC PROTEIN 1"/>
    <property type="match status" value="1"/>
</dbReference>
<proteinExistence type="predicted"/>
<gene>
    <name evidence="2" type="ORF">AS25_09505</name>
</gene>
<keyword evidence="2" id="KW-0378">Hydrolase</keyword>
<organism evidence="2 3">
    <name type="scientific">Kocuria marina</name>
    <dbReference type="NCBI Taxonomy" id="223184"/>
    <lineage>
        <taxon>Bacteria</taxon>
        <taxon>Bacillati</taxon>
        <taxon>Actinomycetota</taxon>
        <taxon>Actinomycetes</taxon>
        <taxon>Micrococcales</taxon>
        <taxon>Micrococcaceae</taxon>
        <taxon>Kocuria</taxon>
    </lineage>
</organism>
<comment type="caution">
    <text evidence="2">The sequence shown here is derived from an EMBL/GenBank/DDBJ whole genome shotgun (WGS) entry which is preliminary data.</text>
</comment>
<dbReference type="eggNOG" id="COG1234">
    <property type="taxonomic scope" value="Bacteria"/>
</dbReference>
<evidence type="ECO:0000313" key="3">
    <source>
        <dbReference type="Proteomes" id="UP000030664"/>
    </source>
</evidence>
<protein>
    <submittedName>
        <fullName evidence="2">Metal-dependent hydrolase</fullName>
    </submittedName>
</protein>
<evidence type="ECO:0000259" key="1">
    <source>
        <dbReference type="Pfam" id="PF12706"/>
    </source>
</evidence>
<dbReference type="EMBL" id="JROM01000041">
    <property type="protein sequence ID" value="KHE73996.1"/>
    <property type="molecule type" value="Genomic_DNA"/>
</dbReference>
<feature type="domain" description="Metallo-beta-lactamase" evidence="1">
    <location>
        <begin position="36"/>
        <end position="228"/>
    </location>
</feature>
<dbReference type="Pfam" id="PF12706">
    <property type="entry name" value="Lactamase_B_2"/>
    <property type="match status" value="1"/>
</dbReference>
<dbReference type="Gene3D" id="3.60.15.10">
    <property type="entry name" value="Ribonuclease Z/Hydroxyacylglutathione hydrolase-like"/>
    <property type="match status" value="1"/>
</dbReference>
<reference evidence="2 3" key="1">
    <citation type="submission" date="2014-09" db="EMBL/GenBank/DDBJ databases">
        <title>High-quality draft genome sequence of Kocuria marina SO9-6, an actinobacterium isolated from a copper mine.</title>
        <authorList>
            <person name="Castro D.B."/>
            <person name="Pereira L.B."/>
            <person name="Silva M.V."/>
            <person name="Silva B.P."/>
            <person name="Zanardi B.R."/>
            <person name="Carlos C."/>
            <person name="Belgini D.R."/>
            <person name="Limache E.G."/>
            <person name="Lacerda G.V."/>
            <person name="Nery M.B."/>
            <person name="Gomes M.B."/>
            <person name="Souza S."/>
            <person name="Silva T.M."/>
            <person name="Rodrigues V.D."/>
            <person name="Paulino L.C."/>
            <person name="Vicentini R."/>
            <person name="Ferraz L.F."/>
            <person name="Ottoboni L.M."/>
        </authorList>
    </citation>
    <scope>NUCLEOTIDE SEQUENCE [LARGE SCALE GENOMIC DNA]</scope>
    <source>
        <strain evidence="2 3">SO9-6</strain>
    </source>
</reference>